<dbReference type="Proteomes" id="UP000008680">
    <property type="component" value="Chromosome"/>
</dbReference>
<feature type="region of interest" description="Disordered" evidence="1">
    <location>
        <begin position="92"/>
        <end position="118"/>
    </location>
</feature>
<accession>D3DYK9</accession>
<protein>
    <submittedName>
        <fullName evidence="2">Adhesin-like protein</fullName>
    </submittedName>
</protein>
<evidence type="ECO:0000313" key="3">
    <source>
        <dbReference type="Proteomes" id="UP000008680"/>
    </source>
</evidence>
<feature type="compositionally biased region" description="Acidic residues" evidence="1">
    <location>
        <begin position="97"/>
        <end position="118"/>
    </location>
</feature>
<dbReference type="eggNOG" id="arCOG02488">
    <property type="taxonomic scope" value="Archaea"/>
</dbReference>
<dbReference type="Gene3D" id="2.60.40.10">
    <property type="entry name" value="Immunoglobulins"/>
    <property type="match status" value="1"/>
</dbReference>
<dbReference type="PATRIC" id="fig|634498.28.peg.81"/>
<keyword evidence="3" id="KW-1185">Reference proteome</keyword>
<evidence type="ECO:0000256" key="1">
    <source>
        <dbReference type="SAM" id="MobiDB-lite"/>
    </source>
</evidence>
<reference evidence="2 3" key="1">
    <citation type="journal article" date="2010" name="PLoS ONE">
        <title>The genome sequence of the rumen methanogen Methanobrevibacter ruminantium reveals new possibilities for controlling ruminant methane emissions.</title>
        <authorList>
            <person name="Leahy S.C."/>
            <person name="Kelly W.J."/>
            <person name="Altermann E."/>
            <person name="Ronimus R.S."/>
            <person name="Yeoman C.J."/>
            <person name="Pacheco D.M."/>
            <person name="Li D."/>
            <person name="Kong Z."/>
            <person name="McTavish S."/>
            <person name="Sang C."/>
            <person name="Lambie S.C."/>
            <person name="Janssen P.H."/>
            <person name="Dey D."/>
            <person name="Attwood G.T."/>
        </authorList>
    </citation>
    <scope>NUCLEOTIDE SEQUENCE [LARGE SCALE GENOMIC DNA]</scope>
    <source>
        <strain evidence="3">ATCC 35063 / DSM 1093 / JCM 13430 / OCM 146 / M1</strain>
    </source>
</reference>
<dbReference type="InterPro" id="IPR013783">
    <property type="entry name" value="Ig-like_fold"/>
</dbReference>
<dbReference type="EMBL" id="CP001719">
    <property type="protein sequence ID" value="ADC45929.1"/>
    <property type="molecule type" value="Genomic_DNA"/>
</dbReference>
<dbReference type="SUPFAM" id="SSF49373">
    <property type="entry name" value="Invasin/intimin cell-adhesion fragments"/>
    <property type="match status" value="1"/>
</dbReference>
<dbReference type="InterPro" id="IPR008964">
    <property type="entry name" value="Invasin/intimin_cell_adhesion"/>
</dbReference>
<dbReference type="KEGG" id="mru:mru_0077"/>
<name>D3DYK9_METRM</name>
<organism evidence="2 3">
    <name type="scientific">Methanobrevibacter ruminantium (strain ATCC 35063 / DSM 1093 / JCM 13430 / OCM 146 / M1)</name>
    <name type="common">Methanobacterium ruminantium</name>
    <dbReference type="NCBI Taxonomy" id="634498"/>
    <lineage>
        <taxon>Archaea</taxon>
        <taxon>Methanobacteriati</taxon>
        <taxon>Methanobacteriota</taxon>
        <taxon>Methanomada group</taxon>
        <taxon>Methanobacteria</taxon>
        <taxon>Methanobacteriales</taxon>
        <taxon>Methanobacteriaceae</taxon>
        <taxon>Methanobrevibacter</taxon>
    </lineage>
</organism>
<evidence type="ECO:0000313" key="2">
    <source>
        <dbReference type="EMBL" id="ADC45929.1"/>
    </source>
</evidence>
<gene>
    <name evidence="2" type="ordered locus">mru_0077</name>
</gene>
<dbReference type="HOGENOM" id="CLU_225924_0_0_2"/>
<proteinExistence type="predicted"/>
<sequence>MVIMNNKKLFIVSLIILTILTIGAVSAADDGLATSDEITVDDSSVAVSTASAESDIYETNGDIVADYQSDSISNVTVDDDNTKDEIIRSSPAKDNLLLDDDDDPGAVNDDDEGDDDEDYLDDISVSITNEYDVTDQDAVIVSIFVPDVEEGEDGIEGYFVVCLDDDDEIFLGPFNHTITPDDYGTDVTFTASDLEITEAANYWVRVFYVSDLAEPLIDNDEEDGYNMIFDGDCIARDYTQFYVIVPPDGRISIFDTSAIYTVYCPPGSEGTVTLTLRDEEDVETSFTQEIEDADDENQLYWDLDYMGLNTIDAAGNYEVTITLENGTLICEDDIRIMDPIEIPEVSYINSTDYDHATLVALIKIPSELDDDLEELIDGTVIIQIDDETVFEKTLSEFVEGESPDDPFWVYPKIHWSDELDTSVKLYYVLNNQLDIDLEPGTYDVTVKLDLDGWDEVSSTEEVRLVESNVVIDEDIGASIEIFDQEDILNDNEVRIIAITVTGDKSGRVNLAVEGCPEWECPLDELENEGDIYYINSGFDIESGEHEVVVSYVLNDDRSVSNSAILNFIVYPRIFICGNGGEDIVNYFADEDSAIHIYPKGDDVSTIRIVVTIGDEVVLDSTIDDLGLSPKINDWGETYYTVGPANFNKKLEFGHYEPVVAYYYSDAYELSTEDGELSFIDIIGMVHVADIEDDETPVLAVCSDRDGQIGVYIRQYTEDGDQELEPKYFEVEKHGFIMPTIDQLGLDEGQYHIDVAYADDEWIFGNDLIVVNSSEYFVLYGCDWLYTEESVVYVWCPDDAEGIISLTNNDGTINVDHEITDEDKGKYVEFTLEELGISGPGWYEISVRVNGNEIDHIGFDVPSPIYMPNYNVYLPEEGYEPDYSMIIAKLELNSELEGNITINLDGTIVFNKDIEDMEAIKDGSKWIYTIYTSDLDEAEEGMHDVTVTFNDLNEERSIEFLNRTTESDGNLSIIMLGGTYCINWNDVIAEVIAPTNYNGRLVLRLQGEIMQSWDELHWVNWDNYNDTHNIYYIYVDNLDKMCIENPGEYTVSLEYYSDREDENPSLQNSEEYRFVRDEEPSGDFEWEVYHWADYEDENSLLVTVRYNDNIVDGRIEINIEDPNGITLTDSRDVGEGYEDTWLVSDLGIQEYGVYTISAKHILGDDEEIIFENEPVYVTKIQIRGEEEVYVDDPLFVLAIYHAGDRTTVYLNGAGIEGRRLPNGGPLVWYLSDLYINEPGEYDCTIQLFDEDDNLFAQTEYYLNVIEGDDGYRLIKNLDWDYFTSSTPVAALYCPEGSVGDISIDIYAPDDNDDDYRSRDIVNTILDSIGSEDVGGFKIWTLGDLGINEGGWNYGFVLNDADGDTITDENGENCEFGFGAVLYHGIGIAIWDQNPVALDNEWLVDIYSPLDNDGDVILMIGDEVYFSDTLQNLAMYQYDEDIEQGCAHFHFGANSFNRTIETGHYEEVIVYYDGFDGYSTDSTAFDCPTVLDFGKPMNFDWSVKGAYYEYYDNNVINVWYNEEINGGQIKIIARAENGTEYESVKDYNDNRNNEWTITDFGISEIGKYNLTLIYINEGDEEIVRDDKVLQVLTFDPRFANWVTVDHPYDVLAIYQATEEIRVYVNGEGPYEGIKMPNDGPLSWDLEALGISAAGEYEILVESYDGEGNLLSSFEDVLYVSDEMNPNEYRVEYANDWDFYSLDSPVFGLYCPEGSEGPITIEVYGPDDNDALLNTINDNIESGDIGTIKSWTVGELITNLNGWDYRFVISDANGIIKNGNDEDIGEFNRGINFHDSIDYISINEWSYLDDEWFIDIFAYTGNDGDVAVEFDGATVYNGRLSDLLFFQSDEDMQRGIAHYHIPVSYLSNEGNPIEAGLYLNIIVKYYGDDGYNTTGYTLQSYIDENGFDWANVRLSVGDDPNTIILTLTNSHWEPLADKEVYISVNGGERQWGLTDEYGIAIFTIDGGNCTVRGEYENAENQWSAYEMTLCVFGEPIYPNATIRLEFVDGEVIVTLTDGDGAPLANKGLGLAIDGIVVIGPSTDDYGIYRMGIEGNATVEISYQDENGIVVSSSITIVNNTETETVYVGPNATIRLEIVDDNVIASLSDGDGAPIANEFIDVSVNGVPVNGAMTNASGLYSISVEGNATVEVSYTDDNGITVSSSIRIINNIETVPEPVNVLPNATIGLSKDGDSVVISLKDGSGAAIAGASVNVSVNGGDVTLVGPTDADGKASVEISGNATVVASYVDNNGITVSSSIVINSETVPEPVNVLPNATISLSKEGNSVVISLKDGSGAAIVGASVNVSLNGGDVTLVGPTDADGKTSVEISGNATVVASYVDNNGITVSSSIIITNNTEIVVIEKSHTADALFNVIIQEDKLGVWLYNNNEEELANKNITVVFDDDEEGQNYLTDGQGYTSIPIGDHSIIKLSYTDEDGASVFYTVHLFETGEVVDADYVVIYITPLDDSSLEVSVSVNGEDLEEGEITYYLGEDAEGITVDLEDGVYVINYDNTVNQTIAVEYIDDDDVSWYAYYEVVVYNNTVTETVYLSPNATISLSKSGNDVLVSLTDNDGKAIANADLDVLVNGAKSTAKTNAKGEATIAINGNATVVVSYKDANNITVTSSITVVNETETVVIEKNNTIIEYVNQTVPPNATVSLSLVDGKVVAEVTDGDGVPLANKLLAVTVNGAPKLGAETDANGIYSIPVEGNATVVVSCTDNNGVTVSSSITVLNNSETVVVEKNNTIVEYVNQTVYVPVVSNSSFDIVGDENGISAILLDEDGKPISGAVVELDVNGAKSNITSDKNGEIVIPTDKNGTITMTYTDENGAKLIYTTKVITQTEIIYQNQTIEVPVYINVTPNRASTKVIYNNMSTTSVNSNVDGRIGEYFKVQLVDSNGKALANKTVYIGFNGRVYVRQTNETGGAQLQINLGYQGDYTFAIAFLGDDDYNGSFEVAIIKVSKQSAKLTTAAKTYKTSAKTKALSSTFKSAKGNAISGKKISFTVNGKTYTGTTDSKGVATVKVSLSKKGTYSFTAKFAGDGMYKETSVSSKLTLK</sequence>